<organism evidence="1 2">
    <name type="scientific">Fusarium anthophilum</name>
    <dbReference type="NCBI Taxonomy" id="48485"/>
    <lineage>
        <taxon>Eukaryota</taxon>
        <taxon>Fungi</taxon>
        <taxon>Dikarya</taxon>
        <taxon>Ascomycota</taxon>
        <taxon>Pezizomycotina</taxon>
        <taxon>Sordariomycetes</taxon>
        <taxon>Hypocreomycetidae</taxon>
        <taxon>Hypocreales</taxon>
        <taxon>Nectriaceae</taxon>
        <taxon>Fusarium</taxon>
        <taxon>Fusarium fujikuroi species complex</taxon>
    </lineage>
</organism>
<name>A0A8H4ZCT0_9HYPO</name>
<dbReference type="EMBL" id="JABEVY010000178">
    <property type="protein sequence ID" value="KAF5244274.1"/>
    <property type="molecule type" value="Genomic_DNA"/>
</dbReference>
<evidence type="ECO:0000313" key="2">
    <source>
        <dbReference type="Proteomes" id="UP000573603"/>
    </source>
</evidence>
<reference evidence="1 2" key="1">
    <citation type="journal article" date="2020" name="BMC Genomics">
        <title>Correction to: Identification and distribution of gene clusters required for synthesis of sphingolipid metabolism inhibitors in diverse species of the filamentous fungus Fusarium.</title>
        <authorList>
            <person name="Kim H.S."/>
            <person name="Lohmar J.M."/>
            <person name="Busman M."/>
            <person name="Brown D.W."/>
            <person name="Naumann T.A."/>
            <person name="Divon H.H."/>
            <person name="Lysoe E."/>
            <person name="Uhlig S."/>
            <person name="Proctor R.H."/>
        </authorList>
    </citation>
    <scope>NUCLEOTIDE SEQUENCE [LARGE SCALE GENOMIC DNA]</scope>
    <source>
        <strain evidence="1 2">NRRL 25214</strain>
    </source>
</reference>
<accession>A0A8H4ZCT0</accession>
<gene>
    <name evidence="1" type="ORF">FANTH_7784</name>
</gene>
<evidence type="ECO:0000313" key="1">
    <source>
        <dbReference type="EMBL" id="KAF5244274.1"/>
    </source>
</evidence>
<comment type="caution">
    <text evidence="1">The sequence shown here is derived from an EMBL/GenBank/DDBJ whole genome shotgun (WGS) entry which is preliminary data.</text>
</comment>
<keyword evidence="2" id="KW-1185">Reference proteome</keyword>
<dbReference type="Proteomes" id="UP000573603">
    <property type="component" value="Unassembled WGS sequence"/>
</dbReference>
<protein>
    <submittedName>
        <fullName evidence="1">Uncharacterized protein</fullName>
    </submittedName>
</protein>
<sequence>MVELMSALVEASLKFIGAFKNSFDGSSPASRPRSRLKDVDAGGEGALRAARGGTNWVVAVEHIQGSISAVVPVDTELSASSGVKPFFVKSFRKVP</sequence>
<proteinExistence type="predicted"/>
<dbReference type="AlphaFoldDB" id="A0A8H4ZCT0"/>